<dbReference type="Pfam" id="PF01632">
    <property type="entry name" value="Ribosomal_L35p"/>
    <property type="match status" value="1"/>
</dbReference>
<evidence type="ECO:0000313" key="7">
    <source>
        <dbReference type="Proteomes" id="UP000178372"/>
    </source>
</evidence>
<dbReference type="GO" id="GO:0005840">
    <property type="term" value="C:ribosome"/>
    <property type="evidence" value="ECO:0007669"/>
    <property type="project" value="UniProtKB-KW"/>
</dbReference>
<gene>
    <name evidence="4" type="primary">rpmI</name>
    <name evidence="6" type="ORF">A2690_03595</name>
</gene>
<dbReference type="Gene3D" id="4.10.410.60">
    <property type="match status" value="1"/>
</dbReference>
<dbReference type="InterPro" id="IPR001706">
    <property type="entry name" value="Ribosomal_bL35"/>
</dbReference>
<dbReference type="Proteomes" id="UP000178372">
    <property type="component" value="Unassembled WGS sequence"/>
</dbReference>
<dbReference type="InterPro" id="IPR021137">
    <property type="entry name" value="Ribosomal_bL35-like"/>
</dbReference>
<dbReference type="SUPFAM" id="SSF143034">
    <property type="entry name" value="L35p-like"/>
    <property type="match status" value="1"/>
</dbReference>
<keyword evidence="3 4" id="KW-0687">Ribonucleoprotein</keyword>
<evidence type="ECO:0000256" key="1">
    <source>
        <dbReference type="ARBA" id="ARBA00006598"/>
    </source>
</evidence>
<dbReference type="EMBL" id="MFZF01000010">
    <property type="protein sequence ID" value="OGK16831.1"/>
    <property type="molecule type" value="Genomic_DNA"/>
</dbReference>
<evidence type="ECO:0000256" key="4">
    <source>
        <dbReference type="HAMAP-Rule" id="MF_00514"/>
    </source>
</evidence>
<dbReference type="HAMAP" id="MF_00514">
    <property type="entry name" value="Ribosomal_bL35"/>
    <property type="match status" value="1"/>
</dbReference>
<dbReference type="GO" id="GO:0006412">
    <property type="term" value="P:translation"/>
    <property type="evidence" value="ECO:0007669"/>
    <property type="project" value="UniProtKB-UniRule"/>
</dbReference>
<evidence type="ECO:0000256" key="3">
    <source>
        <dbReference type="ARBA" id="ARBA00023274"/>
    </source>
</evidence>
<comment type="similarity">
    <text evidence="1 4 5">Belongs to the bacterial ribosomal protein bL35 family.</text>
</comment>
<sequence>MKTKQRTRKSAAKRFKITKTGKVLHRGHGMRHHITNKSKSRMRSLKQVKKIKGRFAKKIKRMMAV</sequence>
<name>A0A1F7GCX7_9BACT</name>
<reference evidence="6 7" key="1">
    <citation type="journal article" date="2016" name="Nat. Commun.">
        <title>Thousands of microbial genomes shed light on interconnected biogeochemical processes in an aquifer system.</title>
        <authorList>
            <person name="Anantharaman K."/>
            <person name="Brown C.T."/>
            <person name="Hug L.A."/>
            <person name="Sharon I."/>
            <person name="Castelle C.J."/>
            <person name="Probst A.J."/>
            <person name="Thomas B.C."/>
            <person name="Singh A."/>
            <person name="Wilkins M.J."/>
            <person name="Karaoz U."/>
            <person name="Brodie E.L."/>
            <person name="Williams K.H."/>
            <person name="Hubbard S.S."/>
            <person name="Banfield J.F."/>
        </authorList>
    </citation>
    <scope>NUCLEOTIDE SEQUENCE [LARGE SCALE GENOMIC DNA]</scope>
</reference>
<dbReference type="GO" id="GO:0003735">
    <property type="term" value="F:structural constituent of ribosome"/>
    <property type="evidence" value="ECO:0007669"/>
    <property type="project" value="InterPro"/>
</dbReference>
<comment type="caution">
    <text evidence="6">The sequence shown here is derived from an EMBL/GenBank/DDBJ whole genome shotgun (WGS) entry which is preliminary data.</text>
</comment>
<dbReference type="GO" id="GO:1990904">
    <property type="term" value="C:ribonucleoprotein complex"/>
    <property type="evidence" value="ECO:0007669"/>
    <property type="project" value="UniProtKB-KW"/>
</dbReference>
<evidence type="ECO:0000256" key="5">
    <source>
        <dbReference type="RuleBase" id="RU000568"/>
    </source>
</evidence>
<evidence type="ECO:0000313" key="6">
    <source>
        <dbReference type="EMBL" id="OGK16831.1"/>
    </source>
</evidence>
<accession>A0A1F7GCX7</accession>
<proteinExistence type="inferred from homology"/>
<protein>
    <recommendedName>
        <fullName evidence="4">Large ribosomal subunit protein bL35</fullName>
    </recommendedName>
</protein>
<dbReference type="PRINTS" id="PR00064">
    <property type="entry name" value="RIBOSOMALL35"/>
</dbReference>
<keyword evidence="2 4" id="KW-0689">Ribosomal protein</keyword>
<dbReference type="AlphaFoldDB" id="A0A1F7GCX7"/>
<evidence type="ECO:0000256" key="2">
    <source>
        <dbReference type="ARBA" id="ARBA00022980"/>
    </source>
</evidence>
<organism evidence="6 7">
    <name type="scientific">Candidatus Roizmanbacteria bacterium RIFCSPHIGHO2_01_FULL_39_12b</name>
    <dbReference type="NCBI Taxonomy" id="1802030"/>
    <lineage>
        <taxon>Bacteria</taxon>
        <taxon>Candidatus Roizmaniibacteriota</taxon>
    </lineage>
</organism>
<dbReference type="InterPro" id="IPR037229">
    <property type="entry name" value="Ribosomal_bL35_sf"/>
</dbReference>